<keyword evidence="5" id="KW-0333">Golgi apparatus</keyword>
<dbReference type="EC" id="2.4.1.-" evidence="5"/>
<reference evidence="7 8" key="1">
    <citation type="submission" date="2022-12" db="EMBL/GenBank/DDBJ databases">
        <title>Chromosome-level genome of Tegillarca granosa.</title>
        <authorList>
            <person name="Kim J."/>
        </authorList>
    </citation>
    <scope>NUCLEOTIDE SEQUENCE [LARGE SCALE GENOMIC DNA]</scope>
    <source>
        <strain evidence="7">Teg-2019</strain>
        <tissue evidence="7">Adductor muscle</tissue>
    </source>
</reference>
<name>A0ABQ9FMP0_TEGGR</name>
<organism evidence="7 8">
    <name type="scientific">Tegillarca granosa</name>
    <name type="common">Malaysian cockle</name>
    <name type="synonym">Anadara granosa</name>
    <dbReference type="NCBI Taxonomy" id="220873"/>
    <lineage>
        <taxon>Eukaryota</taxon>
        <taxon>Metazoa</taxon>
        <taxon>Spiralia</taxon>
        <taxon>Lophotrochozoa</taxon>
        <taxon>Mollusca</taxon>
        <taxon>Bivalvia</taxon>
        <taxon>Autobranchia</taxon>
        <taxon>Pteriomorphia</taxon>
        <taxon>Arcoida</taxon>
        <taxon>Arcoidea</taxon>
        <taxon>Arcidae</taxon>
        <taxon>Tegillarca</taxon>
    </lineage>
</organism>
<dbReference type="InterPro" id="IPR055270">
    <property type="entry name" value="Glyco_tran_10_C"/>
</dbReference>
<evidence type="ECO:0000256" key="1">
    <source>
        <dbReference type="ARBA" id="ARBA00004922"/>
    </source>
</evidence>
<dbReference type="InterPro" id="IPR001503">
    <property type="entry name" value="Glyco_trans_10"/>
</dbReference>
<evidence type="ECO:0000256" key="4">
    <source>
        <dbReference type="ARBA" id="ARBA00022679"/>
    </source>
</evidence>
<protein>
    <recommendedName>
        <fullName evidence="5">Fucosyltransferase</fullName>
        <ecNumber evidence="5">2.4.1.-</ecNumber>
    </recommendedName>
</protein>
<comment type="caution">
    <text evidence="7">The sequence shown here is derived from an EMBL/GenBank/DDBJ whole genome shotgun (WGS) entry which is preliminary data.</text>
</comment>
<feature type="domain" description="Fucosyltransferase C-terminal" evidence="6">
    <location>
        <begin position="181"/>
        <end position="325"/>
    </location>
</feature>
<keyword evidence="8" id="KW-1185">Reference proteome</keyword>
<keyword evidence="4 5" id="KW-0808">Transferase</keyword>
<dbReference type="SUPFAM" id="SSF53756">
    <property type="entry name" value="UDP-Glycosyltransferase/glycogen phosphorylase"/>
    <property type="match status" value="1"/>
</dbReference>
<comment type="similarity">
    <text evidence="2 5">Belongs to the glycosyltransferase 10 family.</text>
</comment>
<keyword evidence="3 5" id="KW-0328">Glycosyltransferase</keyword>
<gene>
    <name evidence="7" type="ORF">KUTeg_003077</name>
</gene>
<keyword evidence="5" id="KW-0812">Transmembrane</keyword>
<dbReference type="Gene3D" id="3.40.50.11660">
    <property type="entry name" value="Glycosyl transferase family 10, C-terminal domain"/>
    <property type="match status" value="1"/>
</dbReference>
<dbReference type="PANTHER" id="PTHR11929:SF194">
    <property type="entry name" value="ALPHA-(1,3)-FUCOSYLTRANSFERASE 10"/>
    <property type="match status" value="1"/>
</dbReference>
<evidence type="ECO:0000259" key="6">
    <source>
        <dbReference type="Pfam" id="PF00852"/>
    </source>
</evidence>
<proteinExistence type="inferred from homology"/>
<comment type="pathway">
    <text evidence="1">Protein modification; protein glycosylation.</text>
</comment>
<evidence type="ECO:0000256" key="3">
    <source>
        <dbReference type="ARBA" id="ARBA00022676"/>
    </source>
</evidence>
<sequence>MAQRDKIKCMALTYSKFKHGTMVLILTIQIGGNDHDTEIFVEDIRVAVDKHGVDDKAALKEDIDQPIIIWWTPFTGEQGSYKTCGDVFMFYGTDLKEYDLPLPRLPDHEWGLLHEESPKNNYLFSHQEVMTLFNHTCTFKRESTYPITTQYVESIKWLEDTKYMVPVKEKNKLLSELSPIIYTQTDCDTPSDRDTYVKLLMKYIHIDAYGTCLHNKDLPKHLQDPLKGMDDKDFYKINGKYKFTIAMENGICNDYITEKVWRPLVTGSIPIIFGSPKIQDFLPSNQSAIIIDKFKDIESVAKFIKYLNDHDEEYEKYRNWKRTGITNQNLKNIMKNRGWSINNNWKDNEYNFIDGFRVPYL</sequence>
<keyword evidence="5" id="KW-0472">Membrane</keyword>
<dbReference type="InterPro" id="IPR038577">
    <property type="entry name" value="GT10-like_C_sf"/>
</dbReference>
<comment type="subcellular location">
    <subcellularLocation>
        <location evidence="5">Golgi apparatus</location>
        <location evidence="5">Golgi stack membrane</location>
        <topology evidence="5">Single-pass type II membrane protein</topology>
    </subcellularLocation>
</comment>
<dbReference type="Proteomes" id="UP001217089">
    <property type="component" value="Unassembled WGS sequence"/>
</dbReference>
<evidence type="ECO:0000256" key="2">
    <source>
        <dbReference type="ARBA" id="ARBA00008919"/>
    </source>
</evidence>
<dbReference type="Pfam" id="PF00852">
    <property type="entry name" value="Glyco_transf_10"/>
    <property type="match status" value="1"/>
</dbReference>
<evidence type="ECO:0000256" key="5">
    <source>
        <dbReference type="RuleBase" id="RU003832"/>
    </source>
</evidence>
<dbReference type="EMBL" id="JARBDR010000214">
    <property type="protein sequence ID" value="KAJ8317986.1"/>
    <property type="molecule type" value="Genomic_DNA"/>
</dbReference>
<evidence type="ECO:0000313" key="8">
    <source>
        <dbReference type="Proteomes" id="UP001217089"/>
    </source>
</evidence>
<accession>A0ABQ9FMP0</accession>
<evidence type="ECO:0000313" key="7">
    <source>
        <dbReference type="EMBL" id="KAJ8317986.1"/>
    </source>
</evidence>
<dbReference type="PANTHER" id="PTHR11929">
    <property type="entry name" value="ALPHA- 1,3 -FUCOSYLTRANSFERASE"/>
    <property type="match status" value="1"/>
</dbReference>